<keyword evidence="7" id="KW-0224">Dipeptidase</keyword>
<dbReference type="Gene3D" id="3.40.630.10">
    <property type="entry name" value="Zn peptidases"/>
    <property type="match status" value="2"/>
</dbReference>
<evidence type="ECO:0000313" key="20">
    <source>
        <dbReference type="EMBL" id="GHD25105.1"/>
    </source>
</evidence>
<keyword evidence="5" id="KW-0378">Hydrolase</keyword>
<keyword evidence="4" id="KW-0479">Metal-binding</keyword>
<dbReference type="GO" id="GO:0046872">
    <property type="term" value="F:metal ion binding"/>
    <property type="evidence" value="ECO:0007669"/>
    <property type="project" value="UniProtKB-KW"/>
</dbReference>
<name>A0A919CH51_9GAMM</name>
<comment type="cofactor">
    <cofactor evidence="2">
        <name>Zn(2+)</name>
        <dbReference type="ChEBI" id="CHEBI:29105"/>
    </cofactor>
</comment>
<dbReference type="FunFam" id="3.40.630.10:FF:000015">
    <property type="entry name" value="Aminoacyl-histidine dipeptidase PepD"/>
    <property type="match status" value="1"/>
</dbReference>
<dbReference type="PANTHER" id="PTHR43501">
    <property type="entry name" value="CYTOSOL NON-SPECIFIC DIPEPTIDASE"/>
    <property type="match status" value="1"/>
</dbReference>
<dbReference type="AlphaFoldDB" id="A0A919CH51"/>
<reference evidence="20" key="1">
    <citation type="journal article" date="2014" name="Int. J. Syst. Evol. Microbiol.">
        <title>Complete genome sequence of Corynebacterium casei LMG S-19264T (=DSM 44701T), isolated from a smear-ripened cheese.</title>
        <authorList>
            <consortium name="US DOE Joint Genome Institute (JGI-PGF)"/>
            <person name="Walter F."/>
            <person name="Albersmeier A."/>
            <person name="Kalinowski J."/>
            <person name="Ruckert C."/>
        </authorList>
    </citation>
    <scope>NUCLEOTIDE SEQUENCE</scope>
    <source>
        <strain evidence="20">KCTC 23430</strain>
    </source>
</reference>
<comment type="caution">
    <text evidence="20">The sequence shown here is derived from an EMBL/GenBank/DDBJ whole genome shotgun (WGS) entry which is preliminary data.</text>
</comment>
<dbReference type="EC" id="3.4.13.18" evidence="11"/>
<evidence type="ECO:0000259" key="19">
    <source>
        <dbReference type="Pfam" id="PF07687"/>
    </source>
</evidence>
<evidence type="ECO:0000256" key="11">
    <source>
        <dbReference type="ARBA" id="ARBA00038976"/>
    </source>
</evidence>
<evidence type="ECO:0000256" key="17">
    <source>
        <dbReference type="ARBA" id="ARBA00077688"/>
    </source>
</evidence>
<keyword evidence="8" id="KW-0482">Metalloprotease</keyword>
<keyword evidence="6" id="KW-0862">Zinc</keyword>
<dbReference type="PANTHER" id="PTHR43501:SF1">
    <property type="entry name" value="CYTOSOL NON-SPECIFIC DIPEPTIDASE"/>
    <property type="match status" value="1"/>
</dbReference>
<dbReference type="InterPro" id="IPR002933">
    <property type="entry name" value="Peptidase_M20"/>
</dbReference>
<evidence type="ECO:0000256" key="7">
    <source>
        <dbReference type="ARBA" id="ARBA00022997"/>
    </source>
</evidence>
<gene>
    <name evidence="20" type="primary">pepD</name>
    <name evidence="20" type="ORF">GCM10007053_00470</name>
</gene>
<keyword evidence="21" id="KW-1185">Reference proteome</keyword>
<comment type="similarity">
    <text evidence="13">Belongs to the peptidase M20C family.</text>
</comment>
<proteinExistence type="inferred from homology"/>
<keyword evidence="3" id="KW-0645">Protease</keyword>
<evidence type="ECO:0000256" key="5">
    <source>
        <dbReference type="ARBA" id="ARBA00022801"/>
    </source>
</evidence>
<accession>A0A919CH51</accession>
<dbReference type="PIRSF" id="PIRSF016599">
    <property type="entry name" value="Xaa-His_dipept"/>
    <property type="match status" value="1"/>
</dbReference>
<dbReference type="NCBIfam" id="TIGR01893">
    <property type="entry name" value="aa-his-dipept"/>
    <property type="match status" value="1"/>
</dbReference>
<dbReference type="SUPFAM" id="SSF53187">
    <property type="entry name" value="Zn-dependent exopeptidases"/>
    <property type="match status" value="1"/>
</dbReference>
<evidence type="ECO:0000256" key="14">
    <source>
        <dbReference type="ARBA" id="ARBA00071271"/>
    </source>
</evidence>
<evidence type="ECO:0000256" key="2">
    <source>
        <dbReference type="ARBA" id="ARBA00001947"/>
    </source>
</evidence>
<evidence type="ECO:0000256" key="4">
    <source>
        <dbReference type="ARBA" id="ARBA00022723"/>
    </source>
</evidence>
<evidence type="ECO:0000256" key="12">
    <source>
        <dbReference type="ARBA" id="ARBA00044252"/>
    </source>
</evidence>
<dbReference type="PRINTS" id="PR00934">
    <property type="entry name" value="XHISDIPTASE"/>
</dbReference>
<dbReference type="InterPro" id="IPR011650">
    <property type="entry name" value="Peptidase_M20_dimer"/>
</dbReference>
<dbReference type="GO" id="GO:0006508">
    <property type="term" value="P:proteolysis"/>
    <property type="evidence" value="ECO:0007669"/>
    <property type="project" value="UniProtKB-KW"/>
</dbReference>
<evidence type="ECO:0000313" key="21">
    <source>
        <dbReference type="Proteomes" id="UP000644693"/>
    </source>
</evidence>
<feature type="domain" description="Peptidase M20 dimerisation" evidence="19">
    <location>
        <begin position="207"/>
        <end position="281"/>
    </location>
</feature>
<dbReference type="FunFam" id="3.40.630.10:FF:000018">
    <property type="entry name" value="Aminoacyl-histidine dipeptidase PepD"/>
    <property type="match status" value="1"/>
</dbReference>
<evidence type="ECO:0000256" key="3">
    <source>
        <dbReference type="ARBA" id="ARBA00022670"/>
    </source>
</evidence>
<dbReference type="GO" id="GO:0070573">
    <property type="term" value="F:metallodipeptidase activity"/>
    <property type="evidence" value="ECO:0007669"/>
    <property type="project" value="TreeGrafter"/>
</dbReference>
<evidence type="ECO:0000256" key="15">
    <source>
        <dbReference type="ARBA" id="ARBA00075285"/>
    </source>
</evidence>
<evidence type="ECO:0000256" key="1">
    <source>
        <dbReference type="ARBA" id="ARBA00001941"/>
    </source>
</evidence>
<evidence type="ECO:0000256" key="8">
    <source>
        <dbReference type="ARBA" id="ARBA00023049"/>
    </source>
</evidence>
<dbReference type="EMBL" id="BMYM01000001">
    <property type="protein sequence ID" value="GHD25105.1"/>
    <property type="molecule type" value="Genomic_DNA"/>
</dbReference>
<comment type="catalytic activity">
    <reaction evidence="10">
        <text>Hydrolysis of dipeptides, preferentially hydrophobic dipeptides including prolyl amino acids.</text>
        <dbReference type="EC" id="3.4.13.18"/>
    </reaction>
</comment>
<evidence type="ECO:0000256" key="16">
    <source>
        <dbReference type="ARBA" id="ARBA00076004"/>
    </source>
</evidence>
<evidence type="ECO:0000256" key="13">
    <source>
        <dbReference type="ARBA" id="ARBA00061423"/>
    </source>
</evidence>
<dbReference type="Pfam" id="PF01546">
    <property type="entry name" value="Peptidase_M20"/>
    <property type="match status" value="1"/>
</dbReference>
<evidence type="ECO:0000256" key="9">
    <source>
        <dbReference type="ARBA" id="ARBA00023285"/>
    </source>
</evidence>
<comment type="cofactor">
    <cofactor evidence="1">
        <name>Co(2+)</name>
        <dbReference type="ChEBI" id="CHEBI:48828"/>
    </cofactor>
</comment>
<sequence>MKPKQYPQQPAHLWEHFYQITQIPRPSKAEAAIKQYVIGQAEASGAAWEEDAEGNLVVRVPASAGRDHQSPVIIQNHLDMVTVKTDDKDHNFNTDALDLEVVDGWLKADRTTLGADNGVGCAAALAVMTDTSVSRPPLELLFTVDEETGLGGALNLDASLLSGKRMLNLDTEDWNELYVGCAGGGGWTFTRDFQAVSPGDEQFWKLSLKGLAGGHSGIQIHEQLGNAIKLLAQLMLDLGGARLLSLDAGIAHNVIPREGSAVIALPVGAESQLRERVETLTQQWLGFLPEADHALSLTAEPDEQTAGLSREDTLTVLGLLAAFPHGVQSYNLKQPADLPDISINLAVCRVQAGALFLESSFRFFNYDQSLPLQQSVMGLAAAFDLHVEPEAGYPGWQPDFESALLAKGVALHENLFGYTPEIKAIHAGLECGILKSKKPDCDILSFGPTIRGAHSPTERLEIATVTPFWEYLKAMLATL</sequence>
<dbReference type="InterPro" id="IPR001160">
    <property type="entry name" value="Peptidase_M20C"/>
</dbReference>
<organism evidence="20 21">
    <name type="scientific">Parahalioglobus pacificus</name>
    <dbReference type="NCBI Taxonomy" id="930806"/>
    <lineage>
        <taxon>Bacteria</taxon>
        <taxon>Pseudomonadati</taxon>
        <taxon>Pseudomonadota</taxon>
        <taxon>Gammaproteobacteria</taxon>
        <taxon>Cellvibrionales</taxon>
        <taxon>Halieaceae</taxon>
        <taxon>Parahalioglobus</taxon>
    </lineage>
</organism>
<dbReference type="Pfam" id="PF07687">
    <property type="entry name" value="M20_dimer"/>
    <property type="match status" value="1"/>
</dbReference>
<dbReference type="RefSeq" id="WP_189474085.1">
    <property type="nucleotide sequence ID" value="NZ_BMYM01000001.1"/>
</dbReference>
<keyword evidence="9" id="KW-0170">Cobalt</keyword>
<evidence type="ECO:0000256" key="18">
    <source>
        <dbReference type="ARBA" id="ARBA00078074"/>
    </source>
</evidence>
<protein>
    <recommendedName>
        <fullName evidence="14">Cytosol non-specific dipeptidase</fullName>
        <ecNumber evidence="11">3.4.13.18</ecNumber>
    </recommendedName>
    <alternativeName>
        <fullName evidence="17">Aminoacyl-histidine dipeptidase</fullName>
    </alternativeName>
    <alternativeName>
        <fullName evidence="16">Beta-alanyl-histidine dipeptidase</fullName>
    </alternativeName>
    <alternativeName>
        <fullName evidence="15">Carnosinase</fullName>
    </alternativeName>
    <alternativeName>
        <fullName evidence="12">Peptidase D</fullName>
    </alternativeName>
    <alternativeName>
        <fullName evidence="18">Xaa-His dipeptidase</fullName>
    </alternativeName>
</protein>
<evidence type="ECO:0000256" key="6">
    <source>
        <dbReference type="ARBA" id="ARBA00022833"/>
    </source>
</evidence>
<reference evidence="20" key="2">
    <citation type="submission" date="2020-09" db="EMBL/GenBank/DDBJ databases">
        <authorList>
            <person name="Sun Q."/>
            <person name="Kim S."/>
        </authorList>
    </citation>
    <scope>NUCLEOTIDE SEQUENCE</scope>
    <source>
        <strain evidence="20">KCTC 23430</strain>
    </source>
</reference>
<dbReference type="Proteomes" id="UP000644693">
    <property type="component" value="Unassembled WGS sequence"/>
</dbReference>
<dbReference type="GO" id="GO:0005829">
    <property type="term" value="C:cytosol"/>
    <property type="evidence" value="ECO:0007669"/>
    <property type="project" value="TreeGrafter"/>
</dbReference>
<evidence type="ECO:0000256" key="10">
    <source>
        <dbReference type="ARBA" id="ARBA00036421"/>
    </source>
</evidence>